<evidence type="ECO:0000256" key="9">
    <source>
        <dbReference type="HAMAP-Rule" id="MF_01148"/>
    </source>
</evidence>
<organism evidence="11 12">
    <name type="scientific">Candidatus Ornithospirochaeta stercoripullorum</name>
    <dbReference type="NCBI Taxonomy" id="2840899"/>
    <lineage>
        <taxon>Bacteria</taxon>
        <taxon>Pseudomonadati</taxon>
        <taxon>Spirochaetota</taxon>
        <taxon>Spirochaetia</taxon>
        <taxon>Spirochaetales</taxon>
        <taxon>Spirochaetaceae</taxon>
        <taxon>Spirochaetaceae incertae sedis</taxon>
        <taxon>Candidatus Ornithospirochaeta</taxon>
    </lineage>
</organism>
<comment type="catalytic activity">
    <reaction evidence="9">
        <text>N-terminal S-1,2-diacyl-sn-glyceryl-L-cysteinyl-[lipoprotein] + a glycerophospholipid = N-acyl-S-1,2-diacyl-sn-glyceryl-L-cysteinyl-[lipoprotein] + a 2-acyl-sn-glycero-3-phospholipid + H(+)</text>
        <dbReference type="Rhea" id="RHEA:48228"/>
        <dbReference type="Rhea" id="RHEA-COMP:14681"/>
        <dbReference type="Rhea" id="RHEA-COMP:14684"/>
        <dbReference type="ChEBI" id="CHEBI:15378"/>
        <dbReference type="ChEBI" id="CHEBI:136912"/>
        <dbReference type="ChEBI" id="CHEBI:140656"/>
        <dbReference type="ChEBI" id="CHEBI:140657"/>
        <dbReference type="ChEBI" id="CHEBI:140660"/>
        <dbReference type="EC" id="2.3.1.269"/>
    </reaction>
</comment>
<evidence type="ECO:0000256" key="6">
    <source>
        <dbReference type="ARBA" id="ARBA00022989"/>
    </source>
</evidence>
<comment type="function">
    <text evidence="9">Catalyzes the phospholipid dependent N-acylation of the N-terminal cysteine of apolipoprotein, the last step in lipoprotein maturation.</text>
</comment>
<dbReference type="InterPro" id="IPR036526">
    <property type="entry name" value="C-N_Hydrolase_sf"/>
</dbReference>
<dbReference type="SUPFAM" id="SSF56317">
    <property type="entry name" value="Carbon-nitrogen hydrolase"/>
    <property type="match status" value="1"/>
</dbReference>
<proteinExistence type="inferred from homology"/>
<dbReference type="PANTHER" id="PTHR38686">
    <property type="entry name" value="APOLIPOPROTEIN N-ACYLTRANSFERASE"/>
    <property type="match status" value="1"/>
</dbReference>
<keyword evidence="7 9" id="KW-0472">Membrane</keyword>
<sequence>MRNNSLKTVKKNTARSLRTLCSEVLVLTISALVYAMAFPGFMIPEGLGFLAFVALIPVFAVIRHTSWKHVWWMGFLFGFLFFIFFAYWLKSFHALAIILIPVIKGFEMMLCFVALKAADSFFKRFGYIVQAVIWTAYAYLAESWFAGLAYGNIAYAFYQYTPLVQIADITGVWGIVFLAILPQPFIGRWLSDLFSSKAPRFCTYIIKNIAFVIVYVLLMAATLIYGFVKASEWQNKEPDRIWDVVAVQHNHDSWKGGYMTYLRNFNNLRLYTTEALAATDPDIVIWSETAFVPSVAWHTAYSTEGSGYETTAALVDEFVSFGENLGVPLLTGNPEGVIADPSLPPILEDGSTNRIDYNTVILFDEGEIKETYRKQHLVPFTEHFPYEEELPWLYNLLLANDYNWWLQGDEPVVFDSDGVRFSTPICFEDNFGYLSAEFVAAGSDVIVNMTNDNWSKKVTAELQHAAMGAFRSIETRKATIRGTNSGITCLITPDGMMHDEMEPFKMGWHLYHVPVYTHESNSDTFYVQHIDLFAHIAVYASYALLAIGAVLKIVSLVQRKKKNA</sequence>
<dbReference type="CDD" id="cd07571">
    <property type="entry name" value="ALP_N-acyl_transferase"/>
    <property type="match status" value="1"/>
</dbReference>
<evidence type="ECO:0000259" key="10">
    <source>
        <dbReference type="PROSITE" id="PS50263"/>
    </source>
</evidence>
<dbReference type="PANTHER" id="PTHR38686:SF1">
    <property type="entry name" value="APOLIPOPROTEIN N-ACYLTRANSFERASE"/>
    <property type="match status" value="1"/>
</dbReference>
<accession>A0A9D9H6W9</accession>
<feature type="transmembrane region" description="Helical" evidence="9">
    <location>
        <begin position="47"/>
        <end position="63"/>
    </location>
</feature>
<dbReference type="InterPro" id="IPR003010">
    <property type="entry name" value="C-N_Hydrolase"/>
</dbReference>
<keyword evidence="8 9" id="KW-0012">Acyltransferase</keyword>
<comment type="subcellular location">
    <subcellularLocation>
        <location evidence="1 9">Cell membrane</location>
        <topology evidence="1 9">Multi-pass membrane protein</topology>
    </subcellularLocation>
</comment>
<evidence type="ECO:0000256" key="1">
    <source>
        <dbReference type="ARBA" id="ARBA00004651"/>
    </source>
</evidence>
<dbReference type="Pfam" id="PF20154">
    <property type="entry name" value="LNT_N"/>
    <property type="match status" value="1"/>
</dbReference>
<evidence type="ECO:0000256" key="2">
    <source>
        <dbReference type="ARBA" id="ARBA00010065"/>
    </source>
</evidence>
<feature type="transmembrane region" description="Helical" evidence="9">
    <location>
        <begin position="127"/>
        <end position="150"/>
    </location>
</feature>
<dbReference type="EMBL" id="JADIMT010000099">
    <property type="protein sequence ID" value="MBO8437078.1"/>
    <property type="molecule type" value="Genomic_DNA"/>
</dbReference>
<feature type="domain" description="CN hydrolase" evidence="10">
    <location>
        <begin position="242"/>
        <end position="515"/>
    </location>
</feature>
<dbReference type="HAMAP" id="MF_01148">
    <property type="entry name" value="Lnt"/>
    <property type="match status" value="1"/>
</dbReference>
<evidence type="ECO:0000313" key="12">
    <source>
        <dbReference type="Proteomes" id="UP000823615"/>
    </source>
</evidence>
<evidence type="ECO:0000256" key="4">
    <source>
        <dbReference type="ARBA" id="ARBA00022679"/>
    </source>
</evidence>
<dbReference type="GO" id="GO:0005886">
    <property type="term" value="C:plasma membrane"/>
    <property type="evidence" value="ECO:0007669"/>
    <property type="project" value="UniProtKB-SubCell"/>
</dbReference>
<dbReference type="GO" id="GO:0042158">
    <property type="term" value="P:lipoprotein biosynthetic process"/>
    <property type="evidence" value="ECO:0007669"/>
    <property type="project" value="UniProtKB-UniRule"/>
</dbReference>
<gene>
    <name evidence="9 11" type="primary">lnt</name>
    <name evidence="11" type="ORF">IAA97_08885</name>
</gene>
<dbReference type="InterPro" id="IPR045378">
    <property type="entry name" value="LNT_N"/>
</dbReference>
<comment type="caution">
    <text evidence="11">The sequence shown here is derived from an EMBL/GenBank/DDBJ whole genome shotgun (WGS) entry which is preliminary data.</text>
</comment>
<name>A0A9D9H6W9_9SPIO</name>
<feature type="transmembrane region" description="Helical" evidence="9">
    <location>
        <begin position="201"/>
        <end position="228"/>
    </location>
</feature>
<dbReference type="PROSITE" id="PS50263">
    <property type="entry name" value="CN_HYDROLASE"/>
    <property type="match status" value="1"/>
</dbReference>
<keyword evidence="3 9" id="KW-1003">Cell membrane</keyword>
<dbReference type="AlphaFoldDB" id="A0A9D9H6W9"/>
<dbReference type="EC" id="2.3.1.269" evidence="9"/>
<feature type="transmembrane region" description="Helical" evidence="9">
    <location>
        <begin position="532"/>
        <end position="554"/>
    </location>
</feature>
<dbReference type="Gene3D" id="3.60.110.10">
    <property type="entry name" value="Carbon-nitrogen hydrolase"/>
    <property type="match status" value="1"/>
</dbReference>
<comment type="pathway">
    <text evidence="9">Protein modification; lipoprotein biosynthesis (N-acyl transfer).</text>
</comment>
<dbReference type="Proteomes" id="UP000823615">
    <property type="component" value="Unassembled WGS sequence"/>
</dbReference>
<keyword evidence="5 9" id="KW-0812">Transmembrane</keyword>
<evidence type="ECO:0000313" key="11">
    <source>
        <dbReference type="EMBL" id="MBO8437078.1"/>
    </source>
</evidence>
<protein>
    <recommendedName>
        <fullName evidence="9">Apolipoprotein N-acyltransferase</fullName>
        <shortName evidence="9">ALP N-acyltransferase</shortName>
        <ecNumber evidence="9">2.3.1.269</ecNumber>
    </recommendedName>
</protein>
<evidence type="ECO:0000256" key="7">
    <source>
        <dbReference type="ARBA" id="ARBA00023136"/>
    </source>
</evidence>
<feature type="transmembrane region" description="Helical" evidence="9">
    <location>
        <begin position="70"/>
        <end position="89"/>
    </location>
</feature>
<dbReference type="Pfam" id="PF00795">
    <property type="entry name" value="CN_hydrolase"/>
    <property type="match status" value="1"/>
</dbReference>
<dbReference type="GO" id="GO:0016410">
    <property type="term" value="F:N-acyltransferase activity"/>
    <property type="evidence" value="ECO:0007669"/>
    <property type="project" value="UniProtKB-UniRule"/>
</dbReference>
<feature type="transmembrane region" description="Helical" evidence="9">
    <location>
        <begin position="20"/>
        <end position="41"/>
    </location>
</feature>
<dbReference type="NCBIfam" id="TIGR00546">
    <property type="entry name" value="lnt"/>
    <property type="match status" value="1"/>
</dbReference>
<dbReference type="InterPro" id="IPR004563">
    <property type="entry name" value="Apolipo_AcylTrfase"/>
</dbReference>
<evidence type="ECO:0000256" key="8">
    <source>
        <dbReference type="ARBA" id="ARBA00023315"/>
    </source>
</evidence>
<feature type="transmembrane region" description="Helical" evidence="9">
    <location>
        <begin position="162"/>
        <end position="181"/>
    </location>
</feature>
<evidence type="ECO:0000256" key="5">
    <source>
        <dbReference type="ARBA" id="ARBA00022692"/>
    </source>
</evidence>
<feature type="transmembrane region" description="Helical" evidence="9">
    <location>
        <begin position="95"/>
        <end position="115"/>
    </location>
</feature>
<evidence type="ECO:0000256" key="3">
    <source>
        <dbReference type="ARBA" id="ARBA00022475"/>
    </source>
</evidence>
<reference evidence="11" key="2">
    <citation type="journal article" date="2021" name="PeerJ">
        <title>Extensive microbial diversity within the chicken gut microbiome revealed by metagenomics and culture.</title>
        <authorList>
            <person name="Gilroy R."/>
            <person name="Ravi A."/>
            <person name="Getino M."/>
            <person name="Pursley I."/>
            <person name="Horton D.L."/>
            <person name="Alikhan N.F."/>
            <person name="Baker D."/>
            <person name="Gharbi K."/>
            <person name="Hall N."/>
            <person name="Watson M."/>
            <person name="Adriaenssens E.M."/>
            <person name="Foster-Nyarko E."/>
            <person name="Jarju S."/>
            <person name="Secka A."/>
            <person name="Antonio M."/>
            <person name="Oren A."/>
            <person name="Chaudhuri R.R."/>
            <person name="La Ragione R."/>
            <person name="Hildebrand F."/>
            <person name="Pallen M.J."/>
        </authorList>
    </citation>
    <scope>NUCLEOTIDE SEQUENCE</scope>
    <source>
        <strain evidence="11">7293</strain>
    </source>
</reference>
<reference evidence="11" key="1">
    <citation type="submission" date="2020-10" db="EMBL/GenBank/DDBJ databases">
        <authorList>
            <person name="Gilroy R."/>
        </authorList>
    </citation>
    <scope>NUCLEOTIDE SEQUENCE</scope>
    <source>
        <strain evidence="11">7293</strain>
    </source>
</reference>
<comment type="similarity">
    <text evidence="2 9">Belongs to the CN hydrolase family. Apolipoprotein N-acyltransferase subfamily.</text>
</comment>
<keyword evidence="6 9" id="KW-1133">Transmembrane helix</keyword>
<keyword evidence="4 9" id="KW-0808">Transferase</keyword>